<evidence type="ECO:0000313" key="4">
    <source>
        <dbReference type="EMBL" id="SMQ80009.1"/>
    </source>
</evidence>
<dbReference type="RefSeq" id="WP_086435059.1">
    <property type="nucleotide sequence ID" value="NZ_FXWH01000002.1"/>
</dbReference>
<dbReference type="Gene3D" id="3.30.470.20">
    <property type="entry name" value="ATP-grasp fold, B domain"/>
    <property type="match status" value="1"/>
</dbReference>
<accession>A0A1Y6G0G2</accession>
<evidence type="ECO:0000256" key="2">
    <source>
        <dbReference type="PROSITE-ProRule" id="PRU00409"/>
    </source>
</evidence>
<keyword evidence="2" id="KW-0067">ATP-binding</keyword>
<reference evidence="5" key="1">
    <citation type="submission" date="2017-04" db="EMBL/GenBank/DDBJ databases">
        <authorList>
            <person name="Varghese N."/>
            <person name="Submissions S."/>
        </authorList>
    </citation>
    <scope>NUCLEOTIDE SEQUENCE [LARGE SCALE GENOMIC DNA]</scope>
</reference>
<evidence type="ECO:0000256" key="1">
    <source>
        <dbReference type="ARBA" id="ARBA00023211"/>
    </source>
</evidence>
<dbReference type="EMBL" id="FXWH01000002">
    <property type="protein sequence ID" value="SMQ80009.1"/>
    <property type="molecule type" value="Genomic_DNA"/>
</dbReference>
<dbReference type="GO" id="GO:0005737">
    <property type="term" value="C:cytoplasm"/>
    <property type="evidence" value="ECO:0007669"/>
    <property type="project" value="TreeGrafter"/>
</dbReference>
<evidence type="ECO:0000313" key="5">
    <source>
        <dbReference type="Proteomes" id="UP000194450"/>
    </source>
</evidence>
<dbReference type="PANTHER" id="PTHR21621">
    <property type="entry name" value="RIBOSOMAL PROTEIN S6 MODIFICATION PROTEIN"/>
    <property type="match status" value="1"/>
</dbReference>
<dbReference type="Proteomes" id="UP000194450">
    <property type="component" value="Unassembled WGS sequence"/>
</dbReference>
<dbReference type="GO" id="GO:0009432">
    <property type="term" value="P:SOS response"/>
    <property type="evidence" value="ECO:0007669"/>
    <property type="project" value="TreeGrafter"/>
</dbReference>
<dbReference type="GO" id="GO:0018169">
    <property type="term" value="F:ribosomal S6-glutamic acid ligase activity"/>
    <property type="evidence" value="ECO:0007669"/>
    <property type="project" value="TreeGrafter"/>
</dbReference>
<dbReference type="OrthoDB" id="4789744at2"/>
<dbReference type="GO" id="GO:0005524">
    <property type="term" value="F:ATP binding"/>
    <property type="evidence" value="ECO:0007669"/>
    <property type="project" value="UniProtKB-UniRule"/>
</dbReference>
<feature type="domain" description="ATP-grasp" evidence="3">
    <location>
        <begin position="100"/>
        <end position="321"/>
    </location>
</feature>
<keyword evidence="5" id="KW-1185">Reference proteome</keyword>
<organism evidence="4 5">
    <name type="scientific">Pseudidiomarina planktonica</name>
    <dbReference type="NCBI Taxonomy" id="1323738"/>
    <lineage>
        <taxon>Bacteria</taxon>
        <taxon>Pseudomonadati</taxon>
        <taxon>Pseudomonadota</taxon>
        <taxon>Gammaproteobacteria</taxon>
        <taxon>Alteromonadales</taxon>
        <taxon>Idiomarinaceae</taxon>
        <taxon>Pseudidiomarina</taxon>
    </lineage>
</organism>
<evidence type="ECO:0000259" key="3">
    <source>
        <dbReference type="PROSITE" id="PS50975"/>
    </source>
</evidence>
<dbReference type="SUPFAM" id="SSF56059">
    <property type="entry name" value="Glutathione synthetase ATP-binding domain-like"/>
    <property type="match status" value="1"/>
</dbReference>
<proteinExistence type="predicted"/>
<dbReference type="InterPro" id="IPR011761">
    <property type="entry name" value="ATP-grasp"/>
</dbReference>
<dbReference type="AlphaFoldDB" id="A0A1Y6G0G2"/>
<dbReference type="PROSITE" id="PS50975">
    <property type="entry name" value="ATP_GRASP"/>
    <property type="match status" value="1"/>
</dbReference>
<protein>
    <recommendedName>
        <fullName evidence="3">ATP-grasp domain-containing protein</fullName>
    </recommendedName>
</protein>
<sequence length="322" mass="35969">MRDIFIIHENEEWLVPLRAEFSKRGVTAKEWFVHEGAISYDQKPADAVYYNRMSASSHTRGHRFAPELTRMALTWLERHEQTVVNGTDALYLEVCKLSQYAALEQAGLTTPRTRPVVGRDDIVPAAREFDQWPLILKPNRGGKGLGVIRFDDEAGLAAYVNGPDYEAPLDGIWLLQAYIAPAQPHITRAEFVNQKFVYAVQVNTEGGFELCPADVCDIGDSFCPTTDTEAESETQSTTETPAKFTVTYKYDQHAIITNLEGFLRQANIQVAGIEFIETAAGELFVYDVNTNTNYNQKAEQTAGLERTGMGSLADYLIELASK</sequence>
<keyword evidence="2" id="KW-0547">Nucleotide-binding</keyword>
<name>A0A1Y6G0G2_9GAMM</name>
<keyword evidence="1" id="KW-0464">Manganese</keyword>
<dbReference type="PANTHER" id="PTHR21621:SF0">
    <property type="entry name" value="BETA-CITRYLGLUTAMATE SYNTHASE B-RELATED"/>
    <property type="match status" value="1"/>
</dbReference>
<gene>
    <name evidence="4" type="ORF">SAMN06297229_1925</name>
</gene>
<dbReference type="GO" id="GO:0046872">
    <property type="term" value="F:metal ion binding"/>
    <property type="evidence" value="ECO:0007669"/>
    <property type="project" value="InterPro"/>
</dbReference>